<dbReference type="AlphaFoldDB" id="A0A101IVW0"/>
<protein>
    <submittedName>
        <fullName evidence="1">2,3-di-O-geranylgeranylglyceryl phosphate reductase</fullName>
    </submittedName>
</protein>
<accession>A0A101IVW0</accession>
<dbReference type="EMBL" id="LGHE01000074">
    <property type="protein sequence ID" value="KUL02061.1"/>
    <property type="molecule type" value="Genomic_DNA"/>
</dbReference>
<proteinExistence type="predicted"/>
<evidence type="ECO:0000313" key="2">
    <source>
        <dbReference type="Proteomes" id="UP000054598"/>
    </source>
</evidence>
<evidence type="ECO:0000313" key="1">
    <source>
        <dbReference type="EMBL" id="KUL02061.1"/>
    </source>
</evidence>
<comment type="caution">
    <text evidence="1">The sequence shown here is derived from an EMBL/GenBank/DDBJ whole genome shotgun (WGS) entry which is preliminary data.</text>
</comment>
<organism evidence="1 2">
    <name type="scientific">Methanoculleus marisnigri</name>
    <dbReference type="NCBI Taxonomy" id="2198"/>
    <lineage>
        <taxon>Archaea</taxon>
        <taxon>Methanobacteriati</taxon>
        <taxon>Methanobacteriota</taxon>
        <taxon>Stenosarchaea group</taxon>
        <taxon>Methanomicrobia</taxon>
        <taxon>Methanomicrobiales</taxon>
        <taxon>Methanomicrobiaceae</taxon>
        <taxon>Methanoculleus</taxon>
    </lineage>
</organism>
<name>A0A101IVW0_9EURY</name>
<sequence length="136" mass="14225">MQRPATPVPILLRAFLSHNGFAARDIQAGFVPVSGPIGETVCENVLASNGGGIAPAMLCGRLAGLTTAKHLLHGEPLGAYEQAWRSAIGRELLAAARTKKAADRILGSDFLLEQAMGILGGRGIRNIIVFGGLRGR</sequence>
<gene>
    <name evidence="1" type="ORF">XE10_0825</name>
</gene>
<dbReference type="Proteomes" id="UP000054598">
    <property type="component" value="Unassembled WGS sequence"/>
</dbReference>
<dbReference type="Gene3D" id="3.50.50.60">
    <property type="entry name" value="FAD/NAD(P)-binding domain"/>
    <property type="match status" value="1"/>
</dbReference>
<reference evidence="2" key="1">
    <citation type="journal article" date="2015" name="MBio">
        <title>Genome-Resolved Metagenomic Analysis Reveals Roles for Candidate Phyla and Other Microbial Community Members in Biogeochemical Transformations in Oil Reservoirs.</title>
        <authorList>
            <person name="Hu P."/>
            <person name="Tom L."/>
            <person name="Singh A."/>
            <person name="Thomas B.C."/>
            <person name="Baker B.J."/>
            <person name="Piceno Y.M."/>
            <person name="Andersen G.L."/>
            <person name="Banfield J.F."/>
        </authorList>
    </citation>
    <scope>NUCLEOTIDE SEQUENCE [LARGE SCALE GENOMIC DNA]</scope>
</reference>
<dbReference type="InterPro" id="IPR036188">
    <property type="entry name" value="FAD/NAD-bd_sf"/>
</dbReference>